<dbReference type="InterPro" id="IPR007460">
    <property type="entry name" value="BrnT_toxin"/>
</dbReference>
<proteinExistence type="predicted"/>
<evidence type="ECO:0000313" key="3">
    <source>
        <dbReference type="Proteomes" id="UP000236724"/>
    </source>
</evidence>
<gene>
    <name evidence="1" type="ORF">MBHS_05050</name>
    <name evidence="2" type="ORF">MBHS_05180</name>
</gene>
<keyword evidence="3" id="KW-1185">Reference proteome</keyword>
<protein>
    <recommendedName>
        <fullName evidence="4">BrnT family toxin</fullName>
    </recommendedName>
</protein>
<evidence type="ECO:0000313" key="2">
    <source>
        <dbReference type="EMBL" id="SEH09285.1"/>
    </source>
</evidence>
<sequence>MKFEWNEQKNQFNQKKHGVSFEEAKEVFNDALHIAKLDHRFSYFEERWITIGATQKGHILVVANLFFSDEGEEIIRIISARPANAREKKYYAHY</sequence>
<dbReference type="AlphaFoldDB" id="A0A1H6FJS1"/>
<dbReference type="InterPro" id="IPR038573">
    <property type="entry name" value="BrnT_sf"/>
</dbReference>
<dbReference type="EMBL" id="FMSV02000558">
    <property type="protein sequence ID" value="SEH09156.1"/>
    <property type="molecule type" value="Genomic_DNA"/>
</dbReference>
<organism evidence="2 3">
    <name type="scientific">Candidatus Venteria ishoeyi</name>
    <dbReference type="NCBI Taxonomy" id="1899563"/>
    <lineage>
        <taxon>Bacteria</taxon>
        <taxon>Pseudomonadati</taxon>
        <taxon>Pseudomonadota</taxon>
        <taxon>Gammaproteobacteria</taxon>
        <taxon>Thiotrichales</taxon>
        <taxon>Thiotrichaceae</taxon>
        <taxon>Venteria</taxon>
    </lineage>
</organism>
<name>A0A1H6FJS1_9GAMM</name>
<accession>A0A1H6FJS1</accession>
<dbReference type="RefSeq" id="WP_286019619.1">
    <property type="nucleotide sequence ID" value="NZ_FMSV02000558.1"/>
</dbReference>
<dbReference type="Gene3D" id="3.10.450.530">
    <property type="entry name" value="Ribonuclease toxin, BrnT, of type II toxin-antitoxin system"/>
    <property type="match status" value="1"/>
</dbReference>
<evidence type="ECO:0008006" key="4">
    <source>
        <dbReference type="Google" id="ProtNLM"/>
    </source>
</evidence>
<evidence type="ECO:0000313" key="1">
    <source>
        <dbReference type="EMBL" id="SEH09156.1"/>
    </source>
</evidence>
<reference evidence="2 3" key="1">
    <citation type="submission" date="2016-10" db="EMBL/GenBank/DDBJ databases">
        <authorList>
            <person name="de Groot N.N."/>
        </authorList>
    </citation>
    <scope>NUCLEOTIDE SEQUENCE [LARGE SCALE GENOMIC DNA]</scope>
    <source>
        <strain evidence="2">MBHS1</strain>
    </source>
</reference>
<dbReference type="EMBL" id="FMSV02000559">
    <property type="protein sequence ID" value="SEH09285.1"/>
    <property type="molecule type" value="Genomic_DNA"/>
</dbReference>
<dbReference type="Proteomes" id="UP000236724">
    <property type="component" value="Unassembled WGS sequence"/>
</dbReference>
<dbReference type="Pfam" id="PF04365">
    <property type="entry name" value="BrnT_toxin"/>
    <property type="match status" value="1"/>
</dbReference>